<name>A0A1H1SC78_9CELL</name>
<dbReference type="Proteomes" id="UP000185663">
    <property type="component" value="Chromosome I"/>
</dbReference>
<evidence type="ECO:0000313" key="4">
    <source>
        <dbReference type="Proteomes" id="UP000185663"/>
    </source>
</evidence>
<sequence>MSELELVKLHEDGEHLVLSGPGGKTFLLPITEALRAAVRRDRARMEHWRAADSGGLSPRAIQSRLRAGESPEHVATSAGVPLEQVHRFSGPVLAEQEYVVSRLRAVPADPSDPDSDDLLGERVDERLSLRNVSEEDRSWSARREPGEPWTVELRFAVDGDERKATWSFDQTDREHHALDDEARWLGQEADDTEVWRTATSAYRATRPVLAAVDDGPREEPQDPTHSLLDDLSLRRGVRNDDEPQEHDETSPVAPGVVLSLARVTPEPPRSDLTDDDDDGPSENPGSARDEGGPEDVPSTQEVPVEQAPGRDESSAESVPTTSENSPGGDDGASTERREKPEPDQTSATDEQVPDRSERTGPSANRNGRRRKGRAVVPSWDDIVFGAKHD</sequence>
<dbReference type="AlphaFoldDB" id="A0A1H1SC78"/>
<dbReference type="RefSeq" id="WP_083372171.1">
    <property type="nucleotide sequence ID" value="NZ_LT629776.1"/>
</dbReference>
<dbReference type="NCBIfam" id="NF040712">
    <property type="entry name" value="SepH"/>
    <property type="match status" value="1"/>
</dbReference>
<feature type="compositionally biased region" description="Basic and acidic residues" evidence="1">
    <location>
        <begin position="333"/>
        <end position="342"/>
    </location>
</feature>
<evidence type="ECO:0000259" key="2">
    <source>
        <dbReference type="Pfam" id="PF11268"/>
    </source>
</evidence>
<feature type="compositionally biased region" description="Basic and acidic residues" evidence="1">
    <location>
        <begin position="214"/>
        <end position="249"/>
    </location>
</feature>
<gene>
    <name evidence="3" type="ORF">SAMN04489860_1587</name>
</gene>
<dbReference type="STRING" id="545619.SAMN04489860_1587"/>
<dbReference type="EMBL" id="LT629776">
    <property type="protein sequence ID" value="SDS45473.1"/>
    <property type="molecule type" value="Genomic_DNA"/>
</dbReference>
<organism evidence="3 4">
    <name type="scientific">Paraoerskovia marina</name>
    <dbReference type="NCBI Taxonomy" id="545619"/>
    <lineage>
        <taxon>Bacteria</taxon>
        <taxon>Bacillati</taxon>
        <taxon>Actinomycetota</taxon>
        <taxon>Actinomycetes</taxon>
        <taxon>Micrococcales</taxon>
        <taxon>Cellulomonadaceae</taxon>
        <taxon>Paraoerskovia</taxon>
    </lineage>
</organism>
<reference evidence="3 4" key="1">
    <citation type="submission" date="2016-10" db="EMBL/GenBank/DDBJ databases">
        <authorList>
            <person name="de Groot N.N."/>
        </authorList>
    </citation>
    <scope>NUCLEOTIDE SEQUENCE [LARGE SCALE GENOMIC DNA]</scope>
    <source>
        <strain evidence="3 4">DSM 22126</strain>
    </source>
</reference>
<feature type="region of interest" description="Disordered" evidence="1">
    <location>
        <begin position="207"/>
        <end position="389"/>
    </location>
</feature>
<proteinExistence type="predicted"/>
<dbReference type="eggNOG" id="ENOG502ZCFK">
    <property type="taxonomic scope" value="Bacteria"/>
</dbReference>
<evidence type="ECO:0000256" key="1">
    <source>
        <dbReference type="SAM" id="MobiDB-lite"/>
    </source>
</evidence>
<dbReference type="Pfam" id="PF11268">
    <property type="entry name" value="DUF3071"/>
    <property type="match status" value="1"/>
</dbReference>
<keyword evidence="4" id="KW-1185">Reference proteome</keyword>
<dbReference type="OrthoDB" id="5180791at2"/>
<evidence type="ECO:0000313" key="3">
    <source>
        <dbReference type="EMBL" id="SDS45473.1"/>
    </source>
</evidence>
<feature type="domain" description="DUF3071" evidence="2">
    <location>
        <begin position="1"/>
        <end position="168"/>
    </location>
</feature>
<feature type="compositionally biased region" description="Polar residues" evidence="1">
    <location>
        <begin position="315"/>
        <end position="325"/>
    </location>
</feature>
<protein>
    <recommendedName>
        <fullName evidence="2">DUF3071 domain-containing protein</fullName>
    </recommendedName>
</protein>
<dbReference type="InterPro" id="IPR047682">
    <property type="entry name" value="SepH-like"/>
</dbReference>
<accession>A0A1H1SC78</accession>
<dbReference type="InterPro" id="IPR021421">
    <property type="entry name" value="DUF3071"/>
</dbReference>